<keyword evidence="1" id="KW-0732">Signal</keyword>
<feature type="signal peptide" evidence="1">
    <location>
        <begin position="1"/>
        <end position="20"/>
    </location>
</feature>
<evidence type="ECO:0000313" key="2">
    <source>
        <dbReference type="EMBL" id="MBB5226787.1"/>
    </source>
</evidence>
<dbReference type="AlphaFoldDB" id="A0A7W8LMS6"/>
<feature type="chain" id="PRO_5031539935" description="Lipoprotein" evidence="1">
    <location>
        <begin position="21"/>
        <end position="298"/>
    </location>
</feature>
<reference evidence="2 3" key="1">
    <citation type="submission" date="2020-08" db="EMBL/GenBank/DDBJ databases">
        <title>Genomic Encyclopedia of Type Strains, Phase IV (KMG-IV): sequencing the most valuable type-strain genomes for metagenomic binning, comparative biology and taxonomic classification.</title>
        <authorList>
            <person name="Goeker M."/>
        </authorList>
    </citation>
    <scope>NUCLEOTIDE SEQUENCE [LARGE SCALE GENOMIC DNA]</scope>
    <source>
        <strain evidence="2 3">DSM 103462</strain>
    </source>
</reference>
<keyword evidence="3" id="KW-1185">Reference proteome</keyword>
<dbReference type="EMBL" id="JACHFQ010000006">
    <property type="protein sequence ID" value="MBB5226787.1"/>
    <property type="molecule type" value="Genomic_DNA"/>
</dbReference>
<comment type="caution">
    <text evidence="2">The sequence shown here is derived from an EMBL/GenBank/DDBJ whole genome shotgun (WGS) entry which is preliminary data.</text>
</comment>
<dbReference type="Proteomes" id="UP000518887">
    <property type="component" value="Unassembled WGS sequence"/>
</dbReference>
<organism evidence="2 3">
    <name type="scientific">Treponema ruminis</name>
    <dbReference type="NCBI Taxonomy" id="744515"/>
    <lineage>
        <taxon>Bacteria</taxon>
        <taxon>Pseudomonadati</taxon>
        <taxon>Spirochaetota</taxon>
        <taxon>Spirochaetia</taxon>
        <taxon>Spirochaetales</taxon>
        <taxon>Treponemataceae</taxon>
        <taxon>Treponema</taxon>
    </lineage>
</organism>
<evidence type="ECO:0000313" key="3">
    <source>
        <dbReference type="Proteomes" id="UP000518887"/>
    </source>
</evidence>
<proteinExistence type="predicted"/>
<gene>
    <name evidence="2" type="ORF">HNP76_002168</name>
</gene>
<sequence length="298" mass="33090">MKKIVLISLSLAVFASSLFAKSNPSSSLFSGINKVSKKMDKSAVNGVEGTIPEGKTLRGGFYLLTQVQPEDLDKKVKNVIVEIKSIDLLNDSYSLRMKAISKIAIGFSCQDSTVTIAKTDNGFISKVEELTSYGSDVNGSATGEIHDMSAKYFDEIAKWYTDEIISLCKKTSDEDFSKADAELLTLLPCYYDVSKTAGNKLKAKKWYNEHSIEGLPISGSYNFWGIDESKVPGFAYELKFSFFDNNLNAHFFSVLSNNDSYIELKEDTKVEVVGTIRSVKFSDFGNDYKVSELIITEK</sequence>
<name>A0A7W8LMS6_9SPIR</name>
<accession>A0A7W8LMS6</accession>
<evidence type="ECO:0008006" key="4">
    <source>
        <dbReference type="Google" id="ProtNLM"/>
    </source>
</evidence>
<protein>
    <recommendedName>
        <fullName evidence="4">Lipoprotein</fullName>
    </recommendedName>
</protein>
<dbReference type="RefSeq" id="WP_184660359.1">
    <property type="nucleotide sequence ID" value="NZ_CP031518.1"/>
</dbReference>
<evidence type="ECO:0000256" key="1">
    <source>
        <dbReference type="SAM" id="SignalP"/>
    </source>
</evidence>